<accession>A0A1B0DNJ7</accession>
<dbReference type="Proteomes" id="UP000092462">
    <property type="component" value="Unassembled WGS sequence"/>
</dbReference>
<evidence type="ECO:0000313" key="2">
    <source>
        <dbReference type="Proteomes" id="UP000092462"/>
    </source>
</evidence>
<protein>
    <submittedName>
        <fullName evidence="1">Uncharacterized protein</fullName>
    </submittedName>
</protein>
<dbReference type="VEuPathDB" id="VectorBase:PPAI010042"/>
<dbReference type="EMBL" id="AJVK01017614">
    <property type="status" value="NOT_ANNOTATED_CDS"/>
    <property type="molecule type" value="Genomic_DNA"/>
</dbReference>
<name>A0A1B0DNJ7_PHLPP</name>
<dbReference type="EnsemblMetazoa" id="PPAI010042-RA">
    <property type="protein sequence ID" value="PPAI010042-PA"/>
    <property type="gene ID" value="PPAI010042"/>
</dbReference>
<organism evidence="1 2">
    <name type="scientific">Phlebotomus papatasi</name>
    <name type="common">Sandfly</name>
    <dbReference type="NCBI Taxonomy" id="29031"/>
    <lineage>
        <taxon>Eukaryota</taxon>
        <taxon>Metazoa</taxon>
        <taxon>Ecdysozoa</taxon>
        <taxon>Arthropoda</taxon>
        <taxon>Hexapoda</taxon>
        <taxon>Insecta</taxon>
        <taxon>Pterygota</taxon>
        <taxon>Neoptera</taxon>
        <taxon>Endopterygota</taxon>
        <taxon>Diptera</taxon>
        <taxon>Nematocera</taxon>
        <taxon>Psychodoidea</taxon>
        <taxon>Psychodidae</taxon>
        <taxon>Phlebotomus</taxon>
        <taxon>Phlebotomus</taxon>
    </lineage>
</organism>
<dbReference type="AlphaFoldDB" id="A0A1B0DNJ7"/>
<proteinExistence type="predicted"/>
<evidence type="ECO:0000313" key="1">
    <source>
        <dbReference type="EnsemblMetazoa" id="PPAI010042-PA"/>
    </source>
</evidence>
<sequence>MVILLPFPAYKTEYMAEPFDTVLMAGCTGGVGIWGRVLGIEGAVVTVEGQTLTLSTTLLVSRMVDGAGMEMALDSSFRQCTSYTHGAGMESQGNRVPSGDCRRRSMIEIDVDRE</sequence>
<keyword evidence="2" id="KW-1185">Reference proteome</keyword>
<reference evidence="1" key="1">
    <citation type="submission" date="2022-08" db="UniProtKB">
        <authorList>
            <consortium name="EnsemblMetazoa"/>
        </authorList>
    </citation>
    <scope>IDENTIFICATION</scope>
    <source>
        <strain evidence="1">Israel</strain>
    </source>
</reference>